<organism evidence="2 3">
    <name type="scientific">Limulus polyphemus</name>
    <name type="common">Atlantic horseshoe crab</name>
    <dbReference type="NCBI Taxonomy" id="6850"/>
    <lineage>
        <taxon>Eukaryota</taxon>
        <taxon>Metazoa</taxon>
        <taxon>Ecdysozoa</taxon>
        <taxon>Arthropoda</taxon>
        <taxon>Chelicerata</taxon>
        <taxon>Merostomata</taxon>
        <taxon>Xiphosura</taxon>
        <taxon>Limulidae</taxon>
        <taxon>Limulus</taxon>
    </lineage>
</organism>
<name>A0ABM1TIZ3_LIMPO</name>
<gene>
    <name evidence="3" type="primary">LOC106471531</name>
</gene>
<feature type="domain" description="NAD(P)-binding" evidence="1">
    <location>
        <begin position="190"/>
        <end position="244"/>
    </location>
</feature>
<evidence type="ECO:0000313" key="3">
    <source>
        <dbReference type="RefSeq" id="XP_022255849.1"/>
    </source>
</evidence>
<evidence type="ECO:0000313" key="2">
    <source>
        <dbReference type="Proteomes" id="UP000694941"/>
    </source>
</evidence>
<protein>
    <submittedName>
        <fullName evidence="3">Uncharacterized protein LOC106471531 isoform X1</fullName>
    </submittedName>
</protein>
<dbReference type="InterPro" id="IPR051606">
    <property type="entry name" value="Polyketide_Oxido-like"/>
</dbReference>
<dbReference type="Proteomes" id="UP000694941">
    <property type="component" value="Unplaced"/>
</dbReference>
<keyword evidence="2" id="KW-1185">Reference proteome</keyword>
<dbReference type="InterPro" id="IPR036291">
    <property type="entry name" value="NAD(P)-bd_dom_sf"/>
</dbReference>
<dbReference type="PANTHER" id="PTHR43355:SF2">
    <property type="entry name" value="FLAVIN REDUCTASE (NADPH)"/>
    <property type="match status" value="1"/>
</dbReference>
<proteinExistence type="predicted"/>
<dbReference type="GeneID" id="106471531"/>
<reference evidence="3" key="1">
    <citation type="submission" date="2025-08" db="UniProtKB">
        <authorList>
            <consortium name="RefSeq"/>
        </authorList>
    </citation>
    <scope>IDENTIFICATION</scope>
    <source>
        <tissue evidence="3">Muscle</tissue>
    </source>
</reference>
<evidence type="ECO:0000259" key="1">
    <source>
        <dbReference type="Pfam" id="PF13460"/>
    </source>
</evidence>
<dbReference type="PANTHER" id="PTHR43355">
    <property type="entry name" value="FLAVIN REDUCTASE (NADPH)"/>
    <property type="match status" value="1"/>
</dbReference>
<dbReference type="SUPFAM" id="SSF51735">
    <property type="entry name" value="NAD(P)-binding Rossmann-fold domains"/>
    <property type="match status" value="1"/>
</dbReference>
<accession>A0ABM1TIZ3</accession>
<sequence length="339" mass="38576">MFNLTLTFIEGSKLDCNHQHMFNLTLAFIEGSCLDCNHWNMFNLTLAFIEGSCLDCNHWNMFNLTLAFIEGSKLVCNHQYMFDLILAFIEGSSLDCNYQRVFDLTLASIEGAKLDCNHQHEFNLILVSIEKAILFCNHHQKLNLTMASLAESSLDCNHHHKFLLTLAFIEEFNPDCSHCCILVWVLLSLTSGFEVTAFLRDPSKLPPDVKPNKVIKGDVLNKDDVNKAVKGQDGVVIVLGTRNDLTFLFWEREKVPPRLVSLTEDHQRMMNVLKESDREWVALFPPHITNEPAAENYILKKDCSVGRVISKFDLGEILVKCLMMDDYIGHTVGMGYPQA</sequence>
<dbReference type="Gene3D" id="3.40.50.720">
    <property type="entry name" value="NAD(P)-binding Rossmann-like Domain"/>
    <property type="match status" value="2"/>
</dbReference>
<dbReference type="InterPro" id="IPR016040">
    <property type="entry name" value="NAD(P)-bd_dom"/>
</dbReference>
<dbReference type="RefSeq" id="XP_022255849.1">
    <property type="nucleotide sequence ID" value="XM_022400141.1"/>
</dbReference>
<dbReference type="Pfam" id="PF13460">
    <property type="entry name" value="NAD_binding_10"/>
    <property type="match status" value="1"/>
</dbReference>